<proteinExistence type="predicted"/>
<dbReference type="eggNOG" id="ENOG502SRQ0">
    <property type="taxonomic scope" value="Eukaryota"/>
</dbReference>
<keyword evidence="3" id="KW-1185">Reference proteome</keyword>
<dbReference type="STRING" id="7897.ENSLACP00000000422"/>
<name>H2ZSQ1_LATCH</name>
<dbReference type="SUPFAM" id="SSF57997">
    <property type="entry name" value="Tropomyosin"/>
    <property type="match status" value="1"/>
</dbReference>
<evidence type="ECO:0000313" key="3">
    <source>
        <dbReference type="Proteomes" id="UP000008672"/>
    </source>
</evidence>
<dbReference type="OMA" id="CKMRILH"/>
<evidence type="ECO:0000313" key="2">
    <source>
        <dbReference type="Ensembl" id="ENSLACP00000000422.1"/>
    </source>
</evidence>
<dbReference type="Proteomes" id="UP000008672">
    <property type="component" value="Unassembled WGS sequence"/>
</dbReference>
<feature type="coiled-coil region" evidence="1">
    <location>
        <begin position="44"/>
        <end position="85"/>
    </location>
</feature>
<reference evidence="2" key="3">
    <citation type="submission" date="2025-09" db="UniProtKB">
        <authorList>
            <consortium name="Ensembl"/>
        </authorList>
    </citation>
    <scope>IDENTIFICATION</scope>
</reference>
<dbReference type="EMBL" id="AFYH01277366">
    <property type="status" value="NOT_ANNOTATED_CDS"/>
    <property type="molecule type" value="Genomic_DNA"/>
</dbReference>
<dbReference type="Gene3D" id="3.30.70.1820">
    <property type="entry name" value="L1 transposable element, RRM domain"/>
    <property type="match status" value="1"/>
</dbReference>
<dbReference type="Ensembl" id="ENSLACT00000000424.1">
    <property type="protein sequence ID" value="ENSLACP00000000422.1"/>
    <property type="gene ID" value="ENSLACG00000000378.1"/>
</dbReference>
<dbReference type="AlphaFoldDB" id="H2ZSQ1"/>
<reference evidence="2" key="2">
    <citation type="submission" date="2025-08" db="UniProtKB">
        <authorList>
            <consortium name="Ensembl"/>
        </authorList>
    </citation>
    <scope>IDENTIFICATION</scope>
</reference>
<protein>
    <recommendedName>
        <fullName evidence="4">L1 transposable element RRM domain-containing protein</fullName>
    </recommendedName>
</protein>
<evidence type="ECO:0000256" key="1">
    <source>
        <dbReference type="SAM" id="Coils"/>
    </source>
</evidence>
<accession>H2ZSQ1</accession>
<keyword evidence="1" id="KW-0175">Coiled coil</keyword>
<organism evidence="2 3">
    <name type="scientific">Latimeria chalumnae</name>
    <name type="common">Coelacanth</name>
    <dbReference type="NCBI Taxonomy" id="7897"/>
    <lineage>
        <taxon>Eukaryota</taxon>
        <taxon>Metazoa</taxon>
        <taxon>Chordata</taxon>
        <taxon>Craniata</taxon>
        <taxon>Vertebrata</taxon>
        <taxon>Euteleostomi</taxon>
        <taxon>Coelacanthiformes</taxon>
        <taxon>Coelacanthidae</taxon>
        <taxon>Latimeria</taxon>
    </lineage>
</organism>
<dbReference type="HOGENOM" id="CLU_062834_2_2_1"/>
<evidence type="ECO:0008006" key="4">
    <source>
        <dbReference type="Google" id="ProtNLM"/>
    </source>
</evidence>
<sequence length="225" mass="26341">MAHSMELVLRDIQQSNSHTEEKINEINSSISNMDKKMEVFTKWLDDAEHRIGNMEDAVQALETTIQQLQENIVKLQDKTKDLENHSRRCNLRLVGLPEGEEGKDPISFLKDWLPSFFNLPDLADKLEIERAHRAFAPKPRNSERPRMLIFKILHYRDKELIFLGSLIYKNKSIHIFPDVNADLFQKYKSFNGVKHLCKDLAIPFTLLYPARLRIDFQGQQLFFTS</sequence>
<reference evidence="3" key="1">
    <citation type="submission" date="2011-08" db="EMBL/GenBank/DDBJ databases">
        <title>The draft genome of Latimeria chalumnae.</title>
        <authorList>
            <person name="Di Palma F."/>
            <person name="Alfoldi J."/>
            <person name="Johnson J."/>
            <person name="Berlin A."/>
            <person name="Gnerre S."/>
            <person name="Jaffe D."/>
            <person name="MacCallum I."/>
            <person name="Young S."/>
            <person name="Walker B.J."/>
            <person name="Lander E."/>
            <person name="Lindblad-Toh K."/>
        </authorList>
    </citation>
    <scope>NUCLEOTIDE SEQUENCE [LARGE SCALE GENOMIC DNA]</scope>
    <source>
        <strain evidence="3">Wild caught</strain>
    </source>
</reference>
<dbReference type="Gene3D" id="1.20.5.300">
    <property type="match status" value="1"/>
</dbReference>
<dbReference type="InterPro" id="IPR004244">
    <property type="entry name" value="Transposase_22"/>
</dbReference>
<dbReference type="GeneTree" id="ENSGT00940000164075"/>
<dbReference type="PANTHER" id="PTHR11505">
    <property type="entry name" value="L1 TRANSPOSABLE ELEMENT-RELATED"/>
    <property type="match status" value="1"/>
</dbReference>
<dbReference type="InParanoid" id="H2ZSQ1"/>